<gene>
    <name evidence="7" type="ORF">DY262_14305</name>
</gene>
<dbReference type="Proteomes" id="UP000261931">
    <property type="component" value="Unassembled WGS sequence"/>
</dbReference>
<name>A0A372EHJ0_9BURK</name>
<dbReference type="SUPFAM" id="SSF46626">
    <property type="entry name" value="Cytochrome c"/>
    <property type="match status" value="1"/>
</dbReference>
<dbReference type="InterPro" id="IPR009056">
    <property type="entry name" value="Cyt_c-like_dom"/>
</dbReference>
<dbReference type="GO" id="GO:0009055">
    <property type="term" value="F:electron transfer activity"/>
    <property type="evidence" value="ECO:0007669"/>
    <property type="project" value="InterPro"/>
</dbReference>
<comment type="caution">
    <text evidence="7">The sequence shown here is derived from an EMBL/GenBank/DDBJ whole genome shotgun (WGS) entry which is preliminary data.</text>
</comment>
<feature type="chain" id="PRO_5016961429" evidence="5">
    <location>
        <begin position="46"/>
        <end position="167"/>
    </location>
</feature>
<keyword evidence="5" id="KW-0732">Signal</keyword>
<evidence type="ECO:0000313" key="7">
    <source>
        <dbReference type="EMBL" id="RFP77917.1"/>
    </source>
</evidence>
<dbReference type="Pfam" id="PF00034">
    <property type="entry name" value="Cytochrom_C"/>
    <property type="match status" value="1"/>
</dbReference>
<reference evidence="7 8" key="1">
    <citation type="submission" date="2018-08" db="EMBL/GenBank/DDBJ databases">
        <title>Hydrogenophaga sp. LA-38 isolated from sludge.</title>
        <authorList>
            <person name="Im W.-T."/>
        </authorList>
    </citation>
    <scope>NUCLEOTIDE SEQUENCE [LARGE SCALE GENOMIC DNA]</scope>
    <source>
        <strain evidence="7 8">LA-38</strain>
    </source>
</reference>
<dbReference type="PROSITE" id="PS51007">
    <property type="entry name" value="CYTC"/>
    <property type="match status" value="1"/>
</dbReference>
<proteinExistence type="predicted"/>
<evidence type="ECO:0000256" key="1">
    <source>
        <dbReference type="ARBA" id="ARBA00022617"/>
    </source>
</evidence>
<feature type="domain" description="Cytochrome c" evidence="6">
    <location>
        <begin position="50"/>
        <end position="165"/>
    </location>
</feature>
<keyword evidence="1 4" id="KW-0349">Heme</keyword>
<evidence type="ECO:0000256" key="2">
    <source>
        <dbReference type="ARBA" id="ARBA00022723"/>
    </source>
</evidence>
<dbReference type="GO" id="GO:0046872">
    <property type="term" value="F:metal ion binding"/>
    <property type="evidence" value="ECO:0007669"/>
    <property type="project" value="UniProtKB-KW"/>
</dbReference>
<accession>A0A372EHJ0</accession>
<dbReference type="EMBL" id="QVLS01000008">
    <property type="protein sequence ID" value="RFP77917.1"/>
    <property type="molecule type" value="Genomic_DNA"/>
</dbReference>
<organism evidence="7 8">
    <name type="scientific">Hydrogenophaga borbori</name>
    <dbReference type="NCBI Taxonomy" id="2294117"/>
    <lineage>
        <taxon>Bacteria</taxon>
        <taxon>Pseudomonadati</taxon>
        <taxon>Pseudomonadota</taxon>
        <taxon>Betaproteobacteria</taxon>
        <taxon>Burkholderiales</taxon>
        <taxon>Comamonadaceae</taxon>
        <taxon>Hydrogenophaga</taxon>
    </lineage>
</organism>
<evidence type="ECO:0000313" key="8">
    <source>
        <dbReference type="Proteomes" id="UP000261931"/>
    </source>
</evidence>
<feature type="signal peptide" evidence="5">
    <location>
        <begin position="1"/>
        <end position="45"/>
    </location>
</feature>
<keyword evidence="3 4" id="KW-0408">Iron</keyword>
<dbReference type="AlphaFoldDB" id="A0A372EHJ0"/>
<evidence type="ECO:0000259" key="6">
    <source>
        <dbReference type="PROSITE" id="PS51007"/>
    </source>
</evidence>
<evidence type="ECO:0000256" key="3">
    <source>
        <dbReference type="ARBA" id="ARBA00023004"/>
    </source>
</evidence>
<keyword evidence="2 4" id="KW-0479">Metal-binding</keyword>
<evidence type="ECO:0000256" key="4">
    <source>
        <dbReference type="PROSITE-ProRule" id="PRU00433"/>
    </source>
</evidence>
<protein>
    <submittedName>
        <fullName evidence="7">Cytochrome c</fullName>
    </submittedName>
</protein>
<keyword evidence="8" id="KW-1185">Reference proteome</keyword>
<dbReference type="GO" id="GO:0020037">
    <property type="term" value="F:heme binding"/>
    <property type="evidence" value="ECO:0007669"/>
    <property type="project" value="InterPro"/>
</dbReference>
<evidence type="ECO:0000256" key="5">
    <source>
        <dbReference type="SAM" id="SignalP"/>
    </source>
</evidence>
<dbReference type="Gene3D" id="1.10.760.10">
    <property type="entry name" value="Cytochrome c-like domain"/>
    <property type="match status" value="1"/>
</dbReference>
<dbReference type="InterPro" id="IPR036909">
    <property type="entry name" value="Cyt_c-like_dom_sf"/>
</dbReference>
<sequence length="167" mass="18164">MNSRVHHCGVVVWPSLQPHWRHPMKKSIKYAAVAASLLGALAAQAQAPQATVDLGKLEFTDNCAACHGVDGKGNGPLGGLLQKSPPDLSQLAKKNGGVLPVNRMYAVIEGTAAIPSHGVRDMPVWGREYRIEEGQRLREARGLYEPAEVVRARILTLIEYISRLQTP</sequence>